<evidence type="ECO:0000313" key="3">
    <source>
        <dbReference type="Proteomes" id="UP000069902"/>
    </source>
</evidence>
<organism evidence="2 3">
    <name type="scientific">Candidatus Protochlamydia naegleriophila</name>
    <dbReference type="NCBI Taxonomy" id="389348"/>
    <lineage>
        <taxon>Bacteria</taxon>
        <taxon>Pseudomonadati</taxon>
        <taxon>Chlamydiota</taxon>
        <taxon>Chlamydiia</taxon>
        <taxon>Parachlamydiales</taxon>
        <taxon>Parachlamydiaceae</taxon>
        <taxon>Candidatus Protochlamydia</taxon>
    </lineage>
</organism>
<sequence>MLQHESIRSSLGRPFGWEESDPMEPVNNGIVEVMGVVCLVFCEFRNERVKGIVTLHAPLVDLSQCEVKGRRRWDSNPRYVFSVHTLSKRAP</sequence>
<reference evidence="3" key="1">
    <citation type="submission" date="2015-09" db="EMBL/GenBank/DDBJ databases">
        <authorList>
            <person name="Bertelli C."/>
        </authorList>
    </citation>
    <scope>NUCLEOTIDE SEQUENCE [LARGE SCALE GENOMIC DNA]</scope>
    <source>
        <strain evidence="3">KNic</strain>
    </source>
</reference>
<dbReference type="Proteomes" id="UP000069902">
    <property type="component" value="Chromosome cPNK"/>
</dbReference>
<dbReference type="KEGG" id="pnl:PNK_2163"/>
<dbReference type="AlphaFoldDB" id="A0A0U5JG05"/>
<dbReference type="InParanoid" id="A0A0U5JG05"/>
<evidence type="ECO:0000313" key="2">
    <source>
        <dbReference type="EMBL" id="CUI17764.1"/>
    </source>
</evidence>
<feature type="region of interest" description="Disordered" evidence="1">
    <location>
        <begin position="1"/>
        <end position="21"/>
    </location>
</feature>
<gene>
    <name evidence="2" type="ORF">PNK_2163</name>
</gene>
<keyword evidence="3" id="KW-1185">Reference proteome</keyword>
<accession>A0A0U5JG05</accession>
<dbReference type="EMBL" id="LN879502">
    <property type="protein sequence ID" value="CUI17764.1"/>
    <property type="molecule type" value="Genomic_DNA"/>
</dbReference>
<evidence type="ECO:0000256" key="1">
    <source>
        <dbReference type="SAM" id="MobiDB-lite"/>
    </source>
</evidence>
<name>A0A0U5JG05_9BACT</name>
<proteinExistence type="predicted"/>
<protein>
    <submittedName>
        <fullName evidence="2">Uncharacterized protein</fullName>
    </submittedName>
</protein>